<gene>
    <name evidence="1" type="ordered locus">Rleg_0596</name>
</gene>
<protein>
    <submittedName>
        <fullName evidence="1">Uncharacterized protein</fullName>
    </submittedName>
</protein>
<reference evidence="1 2" key="1">
    <citation type="journal article" date="2010" name="Stand. Genomic Sci.">
        <title>Complete genome sequence of Rhizobium leguminosarum bv. trifolii strain WSM1325, an effective microsymbiont of annual Mediterranean clovers.</title>
        <authorList>
            <person name="Reeve W."/>
            <person name="O'Hara G."/>
            <person name="Chain P."/>
            <person name="Ardley J."/>
            <person name="Brau L."/>
            <person name="Nandesena K."/>
            <person name="Tiwari R."/>
            <person name="Copeland A."/>
            <person name="Nolan M."/>
            <person name="Han C."/>
            <person name="Brettin T."/>
            <person name="Land M."/>
            <person name="Ovchinikova G."/>
            <person name="Ivanova N."/>
            <person name="Mavromatis K."/>
            <person name="Markowitz V."/>
            <person name="Kyrpides N."/>
            <person name="Melino V."/>
            <person name="Denton M."/>
            <person name="Yates R."/>
            <person name="Howieson J."/>
        </authorList>
    </citation>
    <scope>NUCLEOTIDE SEQUENCE [LARGE SCALE GENOMIC DNA]</scope>
    <source>
        <strain evidence="1 2">WSM1325</strain>
    </source>
</reference>
<dbReference type="Proteomes" id="UP000002256">
    <property type="component" value="Chromosome"/>
</dbReference>
<evidence type="ECO:0000313" key="2">
    <source>
        <dbReference type="Proteomes" id="UP000002256"/>
    </source>
</evidence>
<dbReference type="AlphaFoldDB" id="C6B3H9"/>
<organism evidence="1 2">
    <name type="scientific">Rhizobium leguminosarum bv. trifolii (strain WSM1325)</name>
    <dbReference type="NCBI Taxonomy" id="395491"/>
    <lineage>
        <taxon>Bacteria</taxon>
        <taxon>Pseudomonadati</taxon>
        <taxon>Pseudomonadota</taxon>
        <taxon>Alphaproteobacteria</taxon>
        <taxon>Hyphomicrobiales</taxon>
        <taxon>Rhizobiaceae</taxon>
        <taxon>Rhizobium/Agrobacterium group</taxon>
        <taxon>Rhizobium</taxon>
    </lineage>
</organism>
<dbReference type="HOGENOM" id="CLU_2438700_0_0_5"/>
<evidence type="ECO:0000313" key="1">
    <source>
        <dbReference type="EMBL" id="ACS54900.1"/>
    </source>
</evidence>
<accession>C6B3H9</accession>
<dbReference type="EMBL" id="CP001622">
    <property type="protein sequence ID" value="ACS54900.1"/>
    <property type="molecule type" value="Genomic_DNA"/>
</dbReference>
<name>C6B3H9_RHILS</name>
<sequence length="90" mass="9496">MLKAMLKNGRGSRLAEGQMPAGVANATDIDIRQPTSLRSGSLRHVAIDDNCPESRAMSSTGMGSLKPCRILSSISKPMSHYNQAPGKLGA</sequence>
<proteinExistence type="predicted"/>
<dbReference type="KEGG" id="rlg:Rleg_0596"/>